<dbReference type="AlphaFoldDB" id="F2NL71"/>
<dbReference type="eggNOG" id="ENOG5033HIB">
    <property type="taxonomic scope" value="Bacteria"/>
</dbReference>
<dbReference type="HOGENOM" id="CLU_2369508_0_0_0"/>
<gene>
    <name evidence="1" type="ordered locus">Marky_0724</name>
</gene>
<sequence length="95" mass="10967">MNELLRIAHRLKHGRVHPNEALNLFIEVDNRAGLEGLHALEEALETALHRLQHRPHPSTRLLARWLEALRVYRSAAYPSPKTPPPLSKEVRRVAY</sequence>
<accession>F2NL71</accession>
<evidence type="ECO:0000313" key="2">
    <source>
        <dbReference type="Proteomes" id="UP000007030"/>
    </source>
</evidence>
<dbReference type="KEGG" id="mhd:Marky_0724"/>
<organism evidence="1 2">
    <name type="scientific">Marinithermus hydrothermalis (strain DSM 14884 / JCM 11576 / T1)</name>
    <dbReference type="NCBI Taxonomy" id="869210"/>
    <lineage>
        <taxon>Bacteria</taxon>
        <taxon>Thermotogati</taxon>
        <taxon>Deinococcota</taxon>
        <taxon>Deinococci</taxon>
        <taxon>Thermales</taxon>
        <taxon>Thermaceae</taxon>
        <taxon>Marinithermus</taxon>
    </lineage>
</organism>
<dbReference type="STRING" id="869210.Marky_0724"/>
<dbReference type="Proteomes" id="UP000007030">
    <property type="component" value="Chromosome"/>
</dbReference>
<dbReference type="EMBL" id="CP002630">
    <property type="protein sequence ID" value="AEB11474.1"/>
    <property type="molecule type" value="Genomic_DNA"/>
</dbReference>
<reference evidence="1 2" key="1">
    <citation type="journal article" date="2012" name="Stand. Genomic Sci.">
        <title>Complete genome sequence of the aerobic, heterotroph Marinithermus hydrothermalis type strain (T1(T)) from a deep-sea hydrothermal vent chimney.</title>
        <authorList>
            <person name="Copeland A."/>
            <person name="Gu W."/>
            <person name="Yasawong M."/>
            <person name="Lapidus A."/>
            <person name="Lucas S."/>
            <person name="Deshpande S."/>
            <person name="Pagani I."/>
            <person name="Tapia R."/>
            <person name="Cheng J.F."/>
            <person name="Goodwin L.A."/>
            <person name="Pitluck S."/>
            <person name="Liolios K."/>
            <person name="Ivanova N."/>
            <person name="Mavromatis K."/>
            <person name="Mikhailova N."/>
            <person name="Pati A."/>
            <person name="Chen A."/>
            <person name="Palaniappan K."/>
            <person name="Land M."/>
            <person name="Pan C."/>
            <person name="Brambilla E.M."/>
            <person name="Rohde M."/>
            <person name="Tindall B.J."/>
            <person name="Sikorski J."/>
            <person name="Goker M."/>
            <person name="Detter J.C."/>
            <person name="Bristow J."/>
            <person name="Eisen J.A."/>
            <person name="Markowitz V."/>
            <person name="Hugenholtz P."/>
            <person name="Kyrpides N.C."/>
            <person name="Klenk H.P."/>
            <person name="Woyke T."/>
        </authorList>
    </citation>
    <scope>NUCLEOTIDE SEQUENCE [LARGE SCALE GENOMIC DNA]</scope>
    <source>
        <strain evidence="2">DSM 14884 / JCM 11576 / T1</strain>
    </source>
</reference>
<name>F2NL71_MARHT</name>
<keyword evidence="2" id="KW-1185">Reference proteome</keyword>
<proteinExistence type="predicted"/>
<protein>
    <submittedName>
        <fullName evidence="1">Uncharacterized protein</fullName>
    </submittedName>
</protein>
<dbReference type="OrthoDB" id="26780at2"/>
<evidence type="ECO:0000313" key="1">
    <source>
        <dbReference type="EMBL" id="AEB11474.1"/>
    </source>
</evidence>
<dbReference type="RefSeq" id="WP_013703526.1">
    <property type="nucleotide sequence ID" value="NC_015387.1"/>
</dbReference>